<accession>A0A0D3KKV5</accession>
<protein>
    <recommendedName>
        <fullName evidence="7">Myb-like domain-containing protein</fullName>
    </recommendedName>
</protein>
<dbReference type="STRING" id="2903.R1FBM8"/>
<evidence type="ECO:0000313" key="5">
    <source>
        <dbReference type="EnsemblProtists" id="EOD36390"/>
    </source>
</evidence>
<organism evidence="5 6">
    <name type="scientific">Emiliania huxleyi (strain CCMP1516)</name>
    <dbReference type="NCBI Taxonomy" id="280463"/>
    <lineage>
        <taxon>Eukaryota</taxon>
        <taxon>Haptista</taxon>
        <taxon>Haptophyta</taxon>
        <taxon>Prymnesiophyceae</taxon>
        <taxon>Isochrysidales</taxon>
        <taxon>Noelaerhabdaceae</taxon>
        <taxon>Emiliania</taxon>
    </lineage>
</organism>
<dbReference type="HOGENOM" id="CLU_583227_0_0_1"/>
<sequence length="469" mass="50737">MTAPSTLPILMPAGPTQRRFSAAEDAAVLAAFDELGPKWGLIAQRLPGRTEAAVKSRYFRRRAAEERSLSSALNSLLQEDDPTASGQQWSRLIGGLDGTGEAAAGAAVDGGGDSDDSMGVTGPFAKAEPPPPPPLFASPEELRAECSRRWLRKEEVHDLLLQPRAYGLALADADALASLAPVSGTLFLVDKSQHARFRNDSLAYRMRDTSSGGRVLCESHERYKIDGVPAINARYSQAEDGSLHRRIYSRLAGRGELDRDLHLVHYLRPPQQAEPATPMELGPAHASPPDTAPLEARSPDGGVFEAPSEAFAMAVSLTAEPEAGADWSACSLGVLKGAQVRFRTRKQADSRQRAALAIERFYRKRRRSPARELSASADEAAHLFERDTEARPPPLSLPAGACSSPPLTAEARARQLRRSAVRVIERTYSEWKYHAERARLAAEGSSEGGPDAALHSYHAERRACAARSS</sequence>
<evidence type="ECO:0000313" key="6">
    <source>
        <dbReference type="Proteomes" id="UP000013827"/>
    </source>
</evidence>
<evidence type="ECO:0008006" key="7">
    <source>
        <dbReference type="Google" id="ProtNLM"/>
    </source>
</evidence>
<reference evidence="5" key="2">
    <citation type="submission" date="2024-10" db="UniProtKB">
        <authorList>
            <consortium name="EnsemblProtists"/>
        </authorList>
    </citation>
    <scope>IDENTIFICATION</scope>
</reference>
<feature type="domain" description="CG-1" evidence="4">
    <location>
        <begin position="139"/>
        <end position="275"/>
    </location>
</feature>
<dbReference type="PaxDb" id="2903-EOD36390"/>
<dbReference type="eggNOG" id="KOG0520">
    <property type="taxonomic scope" value="Eukaryota"/>
</dbReference>
<dbReference type="Proteomes" id="UP000013827">
    <property type="component" value="Unassembled WGS sequence"/>
</dbReference>
<name>A0A0D3KKV5_EMIH1</name>
<dbReference type="InterPro" id="IPR017930">
    <property type="entry name" value="Myb_dom"/>
</dbReference>
<feature type="region of interest" description="Disordered" evidence="1">
    <location>
        <begin position="103"/>
        <end position="138"/>
    </location>
</feature>
<dbReference type="GO" id="GO:0003677">
    <property type="term" value="F:DNA binding"/>
    <property type="evidence" value="ECO:0007669"/>
    <property type="project" value="InterPro"/>
</dbReference>
<dbReference type="KEGG" id="ehx:EMIHUDRAFT_455084"/>
<dbReference type="PROSITE" id="PS50090">
    <property type="entry name" value="MYB_LIKE"/>
    <property type="match status" value="1"/>
</dbReference>
<dbReference type="InterPro" id="IPR009057">
    <property type="entry name" value="Homeodomain-like_sf"/>
</dbReference>
<dbReference type="InterPro" id="IPR001005">
    <property type="entry name" value="SANT/Myb"/>
</dbReference>
<reference evidence="6" key="1">
    <citation type="journal article" date="2013" name="Nature">
        <title>Pan genome of the phytoplankton Emiliania underpins its global distribution.</title>
        <authorList>
            <person name="Read B.A."/>
            <person name="Kegel J."/>
            <person name="Klute M.J."/>
            <person name="Kuo A."/>
            <person name="Lefebvre S.C."/>
            <person name="Maumus F."/>
            <person name="Mayer C."/>
            <person name="Miller J."/>
            <person name="Monier A."/>
            <person name="Salamov A."/>
            <person name="Young J."/>
            <person name="Aguilar M."/>
            <person name="Claverie J.M."/>
            <person name="Frickenhaus S."/>
            <person name="Gonzalez K."/>
            <person name="Herman E.K."/>
            <person name="Lin Y.C."/>
            <person name="Napier J."/>
            <person name="Ogata H."/>
            <person name="Sarno A.F."/>
            <person name="Shmutz J."/>
            <person name="Schroeder D."/>
            <person name="de Vargas C."/>
            <person name="Verret F."/>
            <person name="von Dassow P."/>
            <person name="Valentin K."/>
            <person name="Van de Peer Y."/>
            <person name="Wheeler G."/>
            <person name="Dacks J.B."/>
            <person name="Delwiche C.F."/>
            <person name="Dyhrman S.T."/>
            <person name="Glockner G."/>
            <person name="John U."/>
            <person name="Richards T."/>
            <person name="Worden A.Z."/>
            <person name="Zhang X."/>
            <person name="Grigoriev I.V."/>
            <person name="Allen A.E."/>
            <person name="Bidle K."/>
            <person name="Borodovsky M."/>
            <person name="Bowler C."/>
            <person name="Brownlee C."/>
            <person name="Cock J.M."/>
            <person name="Elias M."/>
            <person name="Gladyshev V.N."/>
            <person name="Groth M."/>
            <person name="Guda C."/>
            <person name="Hadaegh A."/>
            <person name="Iglesias-Rodriguez M.D."/>
            <person name="Jenkins J."/>
            <person name="Jones B.M."/>
            <person name="Lawson T."/>
            <person name="Leese F."/>
            <person name="Lindquist E."/>
            <person name="Lobanov A."/>
            <person name="Lomsadze A."/>
            <person name="Malik S.B."/>
            <person name="Marsh M.E."/>
            <person name="Mackinder L."/>
            <person name="Mock T."/>
            <person name="Mueller-Roeber B."/>
            <person name="Pagarete A."/>
            <person name="Parker M."/>
            <person name="Probert I."/>
            <person name="Quesneville H."/>
            <person name="Raines C."/>
            <person name="Rensing S.A."/>
            <person name="Riano-Pachon D.M."/>
            <person name="Richier S."/>
            <person name="Rokitta S."/>
            <person name="Shiraiwa Y."/>
            <person name="Soanes D.M."/>
            <person name="van der Giezen M."/>
            <person name="Wahlund T.M."/>
            <person name="Williams B."/>
            <person name="Wilson W."/>
            <person name="Wolfe G."/>
            <person name="Wurch L.L."/>
        </authorList>
    </citation>
    <scope>NUCLEOTIDE SEQUENCE</scope>
</reference>
<dbReference type="RefSeq" id="XP_005788819.1">
    <property type="nucleotide sequence ID" value="XM_005788762.1"/>
</dbReference>
<dbReference type="InterPro" id="IPR005559">
    <property type="entry name" value="CG-1_dom"/>
</dbReference>
<evidence type="ECO:0000259" key="4">
    <source>
        <dbReference type="PROSITE" id="PS51437"/>
    </source>
</evidence>
<keyword evidence="6" id="KW-1185">Reference proteome</keyword>
<dbReference type="EnsemblProtists" id="EOD36390">
    <property type="protein sequence ID" value="EOD36390"/>
    <property type="gene ID" value="EMIHUDRAFT_455084"/>
</dbReference>
<dbReference type="PROSITE" id="PS51294">
    <property type="entry name" value="HTH_MYB"/>
    <property type="match status" value="1"/>
</dbReference>
<dbReference type="SUPFAM" id="SSF46689">
    <property type="entry name" value="Homeodomain-like"/>
    <property type="match status" value="1"/>
</dbReference>
<dbReference type="Pfam" id="PF00249">
    <property type="entry name" value="Myb_DNA-binding"/>
    <property type="match status" value="1"/>
</dbReference>
<dbReference type="Pfam" id="PF03859">
    <property type="entry name" value="CG-1"/>
    <property type="match status" value="1"/>
</dbReference>
<dbReference type="PROSITE" id="PS51437">
    <property type="entry name" value="CG_1"/>
    <property type="match status" value="1"/>
</dbReference>
<dbReference type="Gene3D" id="1.10.10.60">
    <property type="entry name" value="Homeodomain-like"/>
    <property type="match status" value="1"/>
</dbReference>
<dbReference type="AlphaFoldDB" id="A0A0D3KKV5"/>
<dbReference type="SMART" id="SM00717">
    <property type="entry name" value="SANT"/>
    <property type="match status" value="1"/>
</dbReference>
<proteinExistence type="predicted"/>
<feature type="region of interest" description="Disordered" evidence="1">
    <location>
        <begin position="273"/>
        <end position="303"/>
    </location>
</feature>
<feature type="domain" description="Myb-like" evidence="2">
    <location>
        <begin position="19"/>
        <end position="62"/>
    </location>
</feature>
<evidence type="ECO:0000259" key="2">
    <source>
        <dbReference type="PROSITE" id="PS50090"/>
    </source>
</evidence>
<feature type="compositionally biased region" description="Low complexity" evidence="1">
    <location>
        <begin position="117"/>
        <end position="127"/>
    </location>
</feature>
<feature type="domain" description="HTH myb-type" evidence="3">
    <location>
        <begin position="18"/>
        <end position="66"/>
    </location>
</feature>
<evidence type="ECO:0000256" key="1">
    <source>
        <dbReference type="SAM" id="MobiDB-lite"/>
    </source>
</evidence>
<dbReference type="CDD" id="cd00167">
    <property type="entry name" value="SANT"/>
    <property type="match status" value="1"/>
</dbReference>
<dbReference type="SMART" id="SM01076">
    <property type="entry name" value="CG-1"/>
    <property type="match status" value="1"/>
</dbReference>
<dbReference type="GeneID" id="17281660"/>
<evidence type="ECO:0000259" key="3">
    <source>
        <dbReference type="PROSITE" id="PS51294"/>
    </source>
</evidence>